<dbReference type="RefSeq" id="WP_312923208.1">
    <property type="nucleotide sequence ID" value="NZ_BAABIX010000072.1"/>
</dbReference>
<keyword evidence="3" id="KW-0969">Cilium</keyword>
<dbReference type="SUPFAM" id="SSF52540">
    <property type="entry name" value="P-loop containing nucleoside triphosphate hydrolases"/>
    <property type="match status" value="1"/>
</dbReference>
<evidence type="ECO:0000313" key="3">
    <source>
        <dbReference type="EMBL" id="MBB5130346.1"/>
    </source>
</evidence>
<dbReference type="PANTHER" id="PTHR43384:SF14">
    <property type="entry name" value="ESX-1 SECRETION-ASSOCIATED PROTEIN ESPI"/>
    <property type="match status" value="1"/>
</dbReference>
<dbReference type="EMBL" id="JACHGN010000001">
    <property type="protein sequence ID" value="MBB5130346.1"/>
    <property type="molecule type" value="Genomic_DNA"/>
</dbReference>
<feature type="compositionally biased region" description="Polar residues" evidence="1">
    <location>
        <begin position="31"/>
        <end position="42"/>
    </location>
</feature>
<evidence type="ECO:0000313" key="4">
    <source>
        <dbReference type="Proteomes" id="UP000578449"/>
    </source>
</evidence>
<dbReference type="GO" id="GO:0016887">
    <property type="term" value="F:ATP hydrolysis activity"/>
    <property type="evidence" value="ECO:0007669"/>
    <property type="project" value="TreeGrafter"/>
</dbReference>
<dbReference type="GO" id="GO:0005524">
    <property type="term" value="F:ATP binding"/>
    <property type="evidence" value="ECO:0007669"/>
    <property type="project" value="TreeGrafter"/>
</dbReference>
<dbReference type="InterPro" id="IPR002586">
    <property type="entry name" value="CobQ/CobB/MinD/ParA_Nub-bd_dom"/>
</dbReference>
<gene>
    <name evidence="3" type="ORF">HNP84_000034</name>
</gene>
<feature type="compositionally biased region" description="Polar residues" evidence="1">
    <location>
        <begin position="1"/>
        <end position="14"/>
    </location>
</feature>
<feature type="region of interest" description="Disordered" evidence="1">
    <location>
        <begin position="1"/>
        <end position="85"/>
    </location>
</feature>
<sequence length="394" mass="41677">MTELSPRTQSNHSSPAHAAPPLGEHPVAKQPTDTQLTNTPFTDTPLIDAPLTGKAPAHAAPSTPTPTPPSTPASGPGHAPVDQFTDPVPLTAEHLLTNRRPEPAGGWRRMVWLLSGKRIIPGESAAEIERRMLIAQAQIPVASGHHRIAVMSLKGGVGKTTTTAALGNTLASLRGDRVIAVDANPDRGTLGLKVKSETAATIRTLLAEAPNIARYADARAFTSQSPARLEVLASDTDPAVSEAFNADDYRTVAGLIERYYSICITDCGTGLLHGAMGATLELADQIVLVSLVAVDGASSAAATLDWLTAHGYGELVKNAIVVLNAVEPKSDVDLNLLERHFDQRCRTVIQVPFDPHLKEGAEVDLLRLKPATRAAYLRLAAAAGQAFGRPKRSH</sequence>
<dbReference type="InterPro" id="IPR027417">
    <property type="entry name" value="P-loop_NTPase"/>
</dbReference>
<dbReference type="Proteomes" id="UP000578449">
    <property type="component" value="Unassembled WGS sequence"/>
</dbReference>
<feature type="domain" description="CobQ/CobB/MinD/ParA nucleotide binding" evidence="2">
    <location>
        <begin position="148"/>
        <end position="357"/>
    </location>
</feature>
<dbReference type="GO" id="GO:0051782">
    <property type="term" value="P:negative regulation of cell division"/>
    <property type="evidence" value="ECO:0007669"/>
    <property type="project" value="TreeGrafter"/>
</dbReference>
<keyword evidence="3" id="KW-0282">Flagellum</keyword>
<organism evidence="3 4">
    <name type="scientific">Thermocatellispora tengchongensis</name>
    <dbReference type="NCBI Taxonomy" id="1073253"/>
    <lineage>
        <taxon>Bacteria</taxon>
        <taxon>Bacillati</taxon>
        <taxon>Actinomycetota</taxon>
        <taxon>Actinomycetes</taxon>
        <taxon>Streptosporangiales</taxon>
        <taxon>Streptosporangiaceae</taxon>
        <taxon>Thermocatellispora</taxon>
    </lineage>
</organism>
<dbReference type="GO" id="GO:0005829">
    <property type="term" value="C:cytosol"/>
    <property type="evidence" value="ECO:0007669"/>
    <property type="project" value="TreeGrafter"/>
</dbReference>
<dbReference type="Gene3D" id="3.40.50.300">
    <property type="entry name" value="P-loop containing nucleotide triphosphate hydrolases"/>
    <property type="match status" value="1"/>
</dbReference>
<reference evidence="3 4" key="1">
    <citation type="submission" date="2020-08" db="EMBL/GenBank/DDBJ databases">
        <title>Genomic Encyclopedia of Type Strains, Phase IV (KMG-IV): sequencing the most valuable type-strain genomes for metagenomic binning, comparative biology and taxonomic classification.</title>
        <authorList>
            <person name="Goeker M."/>
        </authorList>
    </citation>
    <scope>NUCLEOTIDE SEQUENCE [LARGE SCALE GENOMIC DNA]</scope>
    <source>
        <strain evidence="3 4">DSM 45615</strain>
    </source>
</reference>
<dbReference type="PANTHER" id="PTHR43384">
    <property type="entry name" value="SEPTUM SITE-DETERMINING PROTEIN MIND HOMOLOG, CHLOROPLASTIC-RELATED"/>
    <property type="match status" value="1"/>
</dbReference>
<evidence type="ECO:0000256" key="1">
    <source>
        <dbReference type="SAM" id="MobiDB-lite"/>
    </source>
</evidence>
<keyword evidence="3" id="KW-0966">Cell projection</keyword>
<dbReference type="InterPro" id="IPR050625">
    <property type="entry name" value="ParA/MinD_ATPase"/>
</dbReference>
<dbReference type="GO" id="GO:0009898">
    <property type="term" value="C:cytoplasmic side of plasma membrane"/>
    <property type="evidence" value="ECO:0007669"/>
    <property type="project" value="TreeGrafter"/>
</dbReference>
<evidence type="ECO:0000259" key="2">
    <source>
        <dbReference type="Pfam" id="PF01656"/>
    </source>
</evidence>
<keyword evidence="4" id="KW-1185">Reference proteome</keyword>
<name>A0A840NVZ1_9ACTN</name>
<protein>
    <submittedName>
        <fullName evidence="3">MinD-like ATPase involved in chromosome partitioning or flagellar assembly</fullName>
    </submittedName>
</protein>
<comment type="caution">
    <text evidence="3">The sequence shown here is derived from an EMBL/GenBank/DDBJ whole genome shotgun (WGS) entry which is preliminary data.</text>
</comment>
<proteinExistence type="predicted"/>
<accession>A0A840NVZ1</accession>
<dbReference type="Pfam" id="PF01656">
    <property type="entry name" value="CbiA"/>
    <property type="match status" value="1"/>
</dbReference>
<dbReference type="AlphaFoldDB" id="A0A840NVZ1"/>